<dbReference type="EMBL" id="BNJF01000004">
    <property type="protein sequence ID" value="GHO48824.1"/>
    <property type="molecule type" value="Genomic_DNA"/>
</dbReference>
<dbReference type="AlphaFoldDB" id="A0A8J3I3V0"/>
<dbReference type="PROSITE" id="PS51186">
    <property type="entry name" value="GNAT"/>
    <property type="match status" value="1"/>
</dbReference>
<dbReference type="GO" id="GO:0016747">
    <property type="term" value="F:acyltransferase activity, transferring groups other than amino-acyl groups"/>
    <property type="evidence" value="ECO:0007669"/>
    <property type="project" value="InterPro"/>
</dbReference>
<comment type="caution">
    <text evidence="4">The sequence shown here is derived from an EMBL/GenBank/DDBJ whole genome shotgun (WGS) entry which is preliminary data.</text>
</comment>
<dbReference type="Proteomes" id="UP000612362">
    <property type="component" value="Unassembled WGS sequence"/>
</dbReference>
<dbReference type="CDD" id="cd04301">
    <property type="entry name" value="NAT_SF"/>
    <property type="match status" value="1"/>
</dbReference>
<dbReference type="InterPro" id="IPR016181">
    <property type="entry name" value="Acyl_CoA_acyltransferase"/>
</dbReference>
<dbReference type="RefSeq" id="WP_220197993.1">
    <property type="nucleotide sequence ID" value="NZ_BNJF01000004.1"/>
</dbReference>
<dbReference type="Gene3D" id="3.40.630.30">
    <property type="match status" value="1"/>
</dbReference>
<dbReference type="InterPro" id="IPR000182">
    <property type="entry name" value="GNAT_dom"/>
</dbReference>
<feature type="domain" description="N-acetyltransferase" evidence="3">
    <location>
        <begin position="56"/>
        <end position="198"/>
    </location>
</feature>
<reference evidence="4" key="1">
    <citation type="submission" date="2020-10" db="EMBL/GenBank/DDBJ databases">
        <title>Taxonomic study of unclassified bacteria belonging to the class Ktedonobacteria.</title>
        <authorList>
            <person name="Yabe S."/>
            <person name="Wang C.M."/>
            <person name="Zheng Y."/>
            <person name="Sakai Y."/>
            <person name="Cavaletti L."/>
            <person name="Monciardini P."/>
            <person name="Donadio S."/>
        </authorList>
    </citation>
    <scope>NUCLEOTIDE SEQUENCE</scope>
    <source>
        <strain evidence="4">SOSP1-1</strain>
    </source>
</reference>
<dbReference type="PANTHER" id="PTHR43877">
    <property type="entry name" value="AMINOALKYLPHOSPHONATE N-ACETYLTRANSFERASE-RELATED-RELATED"/>
    <property type="match status" value="1"/>
</dbReference>
<name>A0A8J3I3V0_9CHLR</name>
<evidence type="ECO:0000256" key="2">
    <source>
        <dbReference type="ARBA" id="ARBA00023315"/>
    </source>
</evidence>
<protein>
    <recommendedName>
        <fullName evidence="3">N-acetyltransferase domain-containing protein</fullName>
    </recommendedName>
</protein>
<gene>
    <name evidence="4" type="ORF">KSX_69870</name>
</gene>
<keyword evidence="2" id="KW-0012">Acyltransferase</keyword>
<evidence type="ECO:0000259" key="3">
    <source>
        <dbReference type="PROSITE" id="PS51186"/>
    </source>
</evidence>
<accession>A0A8J3I3V0</accession>
<dbReference type="InterPro" id="IPR050832">
    <property type="entry name" value="Bact_Acetyltransf"/>
</dbReference>
<sequence>MVQGHSVPPEEIRSESVTDEVIASYAEKGYTLDFAEEVMRYDLSRTHPQVKVPFEVSYLNWAPERVHAFFTVYNASFRERPGFPDWSEAEWVDWTSSDPAFRSDLSVLAVVQGQAVGFVTNADEGQHGYIIQVGVHPNWRGQGLGAALTTYALQKWQEKGKEAVILDVNVNNPGAMRLYQQLGFVVIRRRGKFSRRVG</sequence>
<evidence type="ECO:0000313" key="4">
    <source>
        <dbReference type="EMBL" id="GHO48824.1"/>
    </source>
</evidence>
<proteinExistence type="predicted"/>
<keyword evidence="5" id="KW-1185">Reference proteome</keyword>
<organism evidence="4 5">
    <name type="scientific">Ktedonospora formicarum</name>
    <dbReference type="NCBI Taxonomy" id="2778364"/>
    <lineage>
        <taxon>Bacteria</taxon>
        <taxon>Bacillati</taxon>
        <taxon>Chloroflexota</taxon>
        <taxon>Ktedonobacteria</taxon>
        <taxon>Ktedonobacterales</taxon>
        <taxon>Ktedonobacteraceae</taxon>
        <taxon>Ktedonospora</taxon>
    </lineage>
</organism>
<dbReference type="SUPFAM" id="SSF55729">
    <property type="entry name" value="Acyl-CoA N-acyltransferases (Nat)"/>
    <property type="match status" value="1"/>
</dbReference>
<evidence type="ECO:0000313" key="5">
    <source>
        <dbReference type="Proteomes" id="UP000612362"/>
    </source>
</evidence>
<evidence type="ECO:0000256" key="1">
    <source>
        <dbReference type="ARBA" id="ARBA00022679"/>
    </source>
</evidence>
<dbReference type="Pfam" id="PF00583">
    <property type="entry name" value="Acetyltransf_1"/>
    <property type="match status" value="1"/>
</dbReference>
<keyword evidence="1" id="KW-0808">Transferase</keyword>